<organism evidence="1 2">
    <name type="scientific">Fibrisoma montanum</name>
    <dbReference type="NCBI Taxonomy" id="2305895"/>
    <lineage>
        <taxon>Bacteria</taxon>
        <taxon>Pseudomonadati</taxon>
        <taxon>Bacteroidota</taxon>
        <taxon>Cytophagia</taxon>
        <taxon>Cytophagales</taxon>
        <taxon>Spirosomataceae</taxon>
        <taxon>Fibrisoma</taxon>
    </lineage>
</organism>
<keyword evidence="2" id="KW-1185">Reference proteome</keyword>
<evidence type="ECO:0000313" key="2">
    <source>
        <dbReference type="Proteomes" id="UP000283523"/>
    </source>
</evidence>
<dbReference type="OrthoDB" id="1036397at2"/>
<dbReference type="EMBL" id="QXED01000003">
    <property type="protein sequence ID" value="RIV23704.1"/>
    <property type="molecule type" value="Genomic_DNA"/>
</dbReference>
<accession>A0A418MBH1</accession>
<sequence>MVEVFKTNVRDPKRARALLDQIHGTFIGYTASFDLEDCDNILRVACATRSINVATLRGFLGQLGCEAEVLPDDVPPAPLPGADWHLTPSA</sequence>
<evidence type="ECO:0000313" key="1">
    <source>
        <dbReference type="EMBL" id="RIV23704.1"/>
    </source>
</evidence>
<reference evidence="1 2" key="1">
    <citation type="submission" date="2018-08" db="EMBL/GenBank/DDBJ databases">
        <title>Fibrisoma montanum sp. nov., isolated from Danxia mountain soil.</title>
        <authorList>
            <person name="Huang Y."/>
        </authorList>
    </citation>
    <scope>NUCLEOTIDE SEQUENCE [LARGE SCALE GENOMIC DNA]</scope>
    <source>
        <strain evidence="1 2">HYT19</strain>
    </source>
</reference>
<proteinExistence type="predicted"/>
<dbReference type="Proteomes" id="UP000283523">
    <property type="component" value="Unassembled WGS sequence"/>
</dbReference>
<dbReference type="RefSeq" id="WP_119667920.1">
    <property type="nucleotide sequence ID" value="NZ_QXED01000003.1"/>
</dbReference>
<comment type="caution">
    <text evidence="1">The sequence shown here is derived from an EMBL/GenBank/DDBJ whole genome shotgun (WGS) entry which is preliminary data.</text>
</comment>
<name>A0A418MBH1_9BACT</name>
<dbReference type="AlphaFoldDB" id="A0A418MBH1"/>
<gene>
    <name evidence="1" type="ORF">DYU11_12050</name>
</gene>
<protein>
    <submittedName>
        <fullName evidence="1">Uncharacterized protein</fullName>
    </submittedName>
</protein>